<gene>
    <name evidence="2" type="ORF">OOW_P131scaffold01519g6</name>
</gene>
<feature type="region of interest" description="Disordered" evidence="1">
    <location>
        <begin position="1"/>
        <end position="58"/>
    </location>
</feature>
<evidence type="ECO:0000313" key="2">
    <source>
        <dbReference type="EMBL" id="ELQ58793.1"/>
    </source>
</evidence>
<reference evidence="2" key="1">
    <citation type="journal article" date="2012" name="PLoS Genet.">
        <title>Comparative analysis of the genomes of two field isolates of the rice blast fungus Magnaporthe oryzae.</title>
        <authorList>
            <person name="Xue M."/>
            <person name="Yang J."/>
            <person name="Li Z."/>
            <person name="Hu S."/>
            <person name="Yao N."/>
            <person name="Dean R.A."/>
            <person name="Zhao W."/>
            <person name="Shen M."/>
            <person name="Zhang H."/>
            <person name="Li C."/>
            <person name="Liu L."/>
            <person name="Cao L."/>
            <person name="Xu X."/>
            <person name="Xing Y."/>
            <person name="Hsiang T."/>
            <person name="Zhang Z."/>
            <person name="Xu J.R."/>
            <person name="Peng Y.L."/>
        </authorList>
    </citation>
    <scope>NUCLEOTIDE SEQUENCE [LARGE SCALE GENOMIC DNA]</scope>
    <source>
        <strain evidence="2">P131</strain>
    </source>
</reference>
<feature type="compositionally biased region" description="Basic and acidic residues" evidence="1">
    <location>
        <begin position="40"/>
        <end position="55"/>
    </location>
</feature>
<feature type="compositionally biased region" description="Low complexity" evidence="1">
    <location>
        <begin position="172"/>
        <end position="182"/>
    </location>
</feature>
<feature type="region of interest" description="Disordered" evidence="1">
    <location>
        <begin position="89"/>
        <end position="196"/>
    </location>
</feature>
<evidence type="ECO:0000256" key="1">
    <source>
        <dbReference type="SAM" id="MobiDB-lite"/>
    </source>
</evidence>
<accession>L7IS94</accession>
<sequence length="269" mass="29585">MYICGRKPLRKPPPAADIPNHHHSHPGPACRASPCPKGDASGDRPSPPREGEAPRGRRCCRYRQQQLSSTWRDSPLTCHLGGIRWPPPQRAAARAAAATTTTAAANNNNSKQQQQQTTTTANNNNSKQQQQQTTTTANNNSSSSKIRRKASGHVAKNNNNAQQHIRAKALKKTNAVAATTTTPDPPVEQTGRPLAERVTRPETSRLLSETVTRTPTIWKIINNKSQMSMKKYRLIRKLANVAKVPVLVLMLYPSTLLDQGTYLPPNAYI</sequence>
<name>L7IS94_PYRO1</name>
<protein>
    <submittedName>
        <fullName evidence="2">Uncharacterized protein</fullName>
    </submittedName>
</protein>
<dbReference type="AlphaFoldDB" id="L7IS94"/>
<dbReference type="EMBL" id="JH795308">
    <property type="protein sequence ID" value="ELQ58793.1"/>
    <property type="molecule type" value="Genomic_DNA"/>
</dbReference>
<proteinExistence type="predicted"/>
<organism>
    <name type="scientific">Pyricularia oryzae (strain P131)</name>
    <name type="common">Rice blast fungus</name>
    <name type="synonym">Magnaporthe oryzae</name>
    <dbReference type="NCBI Taxonomy" id="1143193"/>
    <lineage>
        <taxon>Eukaryota</taxon>
        <taxon>Fungi</taxon>
        <taxon>Dikarya</taxon>
        <taxon>Ascomycota</taxon>
        <taxon>Pezizomycotina</taxon>
        <taxon>Sordariomycetes</taxon>
        <taxon>Sordariomycetidae</taxon>
        <taxon>Magnaporthales</taxon>
        <taxon>Pyriculariaceae</taxon>
        <taxon>Pyricularia</taxon>
    </lineage>
</organism>
<feature type="compositionally biased region" description="Low complexity" evidence="1">
    <location>
        <begin position="90"/>
        <end position="144"/>
    </location>
</feature>